<accession>A0A2J8AZX0</accession>
<dbReference type="InterPro" id="IPR050320">
    <property type="entry name" value="N5-glutamine_MTase"/>
</dbReference>
<dbReference type="Gene3D" id="1.10.8.10">
    <property type="entry name" value="DNA helicase RuvA subunit, C-terminal domain"/>
    <property type="match status" value="1"/>
</dbReference>
<evidence type="ECO:0000256" key="3">
    <source>
        <dbReference type="ARBA" id="ARBA00022691"/>
    </source>
</evidence>
<dbReference type="PROSITE" id="PS00092">
    <property type="entry name" value="N6_MTASE"/>
    <property type="match status" value="1"/>
</dbReference>
<name>A0A2J8AZX0_9FIRM</name>
<dbReference type="NCBIfam" id="TIGR00536">
    <property type="entry name" value="hemK_fam"/>
    <property type="match status" value="1"/>
</dbReference>
<dbReference type="AlphaFoldDB" id="A0A2J8AZX0"/>
<keyword evidence="1" id="KW-0489">Methyltransferase</keyword>
<proteinExistence type="predicted"/>
<dbReference type="Gene3D" id="3.40.50.150">
    <property type="entry name" value="Vaccinia Virus protein VP39"/>
    <property type="match status" value="1"/>
</dbReference>
<dbReference type="InterPro" id="IPR002052">
    <property type="entry name" value="DNA_methylase_N6_adenine_CS"/>
</dbReference>
<evidence type="ECO:0000256" key="1">
    <source>
        <dbReference type="ARBA" id="ARBA00022603"/>
    </source>
</evidence>
<evidence type="ECO:0008006" key="6">
    <source>
        <dbReference type="Google" id="ProtNLM"/>
    </source>
</evidence>
<dbReference type="PANTHER" id="PTHR18895:SF74">
    <property type="entry name" value="MTRF1L RELEASE FACTOR GLUTAMINE METHYLTRANSFERASE"/>
    <property type="match status" value="1"/>
</dbReference>
<comment type="caution">
    <text evidence="4">The sequence shown here is derived from an EMBL/GenBank/DDBJ whole genome shotgun (WGS) entry which is preliminary data.</text>
</comment>
<dbReference type="Proteomes" id="UP000236394">
    <property type="component" value="Unassembled WGS sequence"/>
</dbReference>
<organism evidence="4 5">
    <name type="scientific">Mageeibacillus indolicus</name>
    <dbReference type="NCBI Taxonomy" id="884684"/>
    <lineage>
        <taxon>Bacteria</taxon>
        <taxon>Bacillati</taxon>
        <taxon>Bacillota</taxon>
        <taxon>Clostridia</taxon>
        <taxon>Eubacteriales</taxon>
        <taxon>Oscillospiraceae</taxon>
        <taxon>Mageeibacillus</taxon>
    </lineage>
</organism>
<dbReference type="CDD" id="cd02440">
    <property type="entry name" value="AdoMet_MTases"/>
    <property type="match status" value="1"/>
</dbReference>
<evidence type="ECO:0000313" key="4">
    <source>
        <dbReference type="EMBL" id="PNH18047.1"/>
    </source>
</evidence>
<dbReference type="SUPFAM" id="SSF53335">
    <property type="entry name" value="S-adenosyl-L-methionine-dependent methyltransferases"/>
    <property type="match status" value="1"/>
</dbReference>
<dbReference type="InterPro" id="IPR029063">
    <property type="entry name" value="SAM-dependent_MTases_sf"/>
</dbReference>
<dbReference type="PANTHER" id="PTHR18895">
    <property type="entry name" value="HEMK METHYLTRANSFERASE"/>
    <property type="match status" value="1"/>
</dbReference>
<evidence type="ECO:0000313" key="5">
    <source>
        <dbReference type="Proteomes" id="UP000236394"/>
    </source>
</evidence>
<dbReference type="InterPro" id="IPR004556">
    <property type="entry name" value="HemK-like"/>
</dbReference>
<keyword evidence="2" id="KW-0808">Transferase</keyword>
<evidence type="ECO:0000256" key="2">
    <source>
        <dbReference type="ARBA" id="ARBA00022679"/>
    </source>
</evidence>
<dbReference type="GO" id="GO:0003676">
    <property type="term" value="F:nucleic acid binding"/>
    <property type="evidence" value="ECO:0007669"/>
    <property type="project" value="InterPro"/>
</dbReference>
<gene>
    <name evidence="4" type="ORF">B7R76_06855</name>
</gene>
<dbReference type="GO" id="GO:0032259">
    <property type="term" value="P:methylation"/>
    <property type="evidence" value="ECO:0007669"/>
    <property type="project" value="UniProtKB-KW"/>
</dbReference>
<dbReference type="GO" id="GO:0008276">
    <property type="term" value="F:protein methyltransferase activity"/>
    <property type="evidence" value="ECO:0007669"/>
    <property type="project" value="InterPro"/>
</dbReference>
<sequence length="318" mass="35736">MGGRTSGNWLLDWEKAIKLYDPDNVVYIASRCLGLWQFGHELSLTEYVNLRSRPERLAELIPAAAAAKLQKKFQAALRRRDEGEPWAYIWGQINFLGREFFTDTSVLIPRSDTEILWEAAVAGAKKIFQQRGRALRILELCTGSGCLIISLLNELAALHIPVELAAATDISAASIRLVERNRQHLCPDLPLVLLTGDLLEPVDAAGLGDFDFCLANPPYVTPTEYLALPDEVRNYEPRLALTDEIDGLAFYRRILHDVKPYGRNSEAAALYLWVEHGMTQRDAITGIAEAEGWLPIEYRDDYAGLPRVCGFCYERNAE</sequence>
<keyword evidence="3" id="KW-0949">S-adenosyl-L-methionine</keyword>
<dbReference type="EMBL" id="NBZD01000004">
    <property type="protein sequence ID" value="PNH18047.1"/>
    <property type="molecule type" value="Genomic_DNA"/>
</dbReference>
<dbReference type="RefSeq" id="WP_102892697.1">
    <property type="nucleotide sequence ID" value="NZ_NBZD01000004.1"/>
</dbReference>
<protein>
    <recommendedName>
        <fullName evidence="6">Peptide chain release factor N(5)-glutamine methyltransferase</fullName>
    </recommendedName>
</protein>
<reference evidence="5" key="1">
    <citation type="submission" date="2017-04" db="EMBL/GenBank/DDBJ databases">
        <authorList>
            <person name="Bumgarner R.E."/>
            <person name="Fredricks D.N."/>
            <person name="Srinivasan S."/>
        </authorList>
    </citation>
    <scope>NUCLEOTIDE SEQUENCE [LARGE SCALE GENOMIC DNA]</scope>
    <source>
        <strain evidence="5">KA00405</strain>
    </source>
</reference>